<organism evidence="2 3">
    <name type="scientific">Streptomyces melanosporofaciens</name>
    <dbReference type="NCBI Taxonomy" id="67327"/>
    <lineage>
        <taxon>Bacteria</taxon>
        <taxon>Bacillati</taxon>
        <taxon>Actinomycetota</taxon>
        <taxon>Actinomycetes</taxon>
        <taxon>Kitasatosporales</taxon>
        <taxon>Streptomycetaceae</taxon>
        <taxon>Streptomyces</taxon>
        <taxon>Streptomyces violaceusniger group</taxon>
    </lineage>
</organism>
<dbReference type="EMBL" id="FNST01000002">
    <property type="protein sequence ID" value="SED37062.1"/>
    <property type="molecule type" value="Genomic_DNA"/>
</dbReference>
<protein>
    <submittedName>
        <fullName evidence="2">Uncharacterized protein</fullName>
    </submittedName>
</protein>
<evidence type="ECO:0000313" key="3">
    <source>
        <dbReference type="Proteomes" id="UP000198609"/>
    </source>
</evidence>
<evidence type="ECO:0000313" key="2">
    <source>
        <dbReference type="EMBL" id="SED37062.1"/>
    </source>
</evidence>
<evidence type="ECO:0000256" key="1">
    <source>
        <dbReference type="SAM" id="MobiDB-lite"/>
    </source>
</evidence>
<feature type="region of interest" description="Disordered" evidence="1">
    <location>
        <begin position="52"/>
        <end position="86"/>
    </location>
</feature>
<sequence length="86" mass="9456">MGEAADRCFRMLALAPQGQVRVCEVTRRASEPDIAYRVGPEPPDGWEAVQVRGQRHATEGRRTAGPLDWTARPAPEPEEIPAHAVL</sequence>
<accession>A0A1H5A456</accession>
<proteinExistence type="predicted"/>
<reference evidence="3" key="1">
    <citation type="submission" date="2016-10" db="EMBL/GenBank/DDBJ databases">
        <authorList>
            <person name="Varghese N."/>
            <person name="Submissions S."/>
        </authorList>
    </citation>
    <scope>NUCLEOTIDE SEQUENCE [LARGE SCALE GENOMIC DNA]</scope>
    <source>
        <strain evidence="3">DSM 40318</strain>
    </source>
</reference>
<dbReference type="Proteomes" id="UP000198609">
    <property type="component" value="Unassembled WGS sequence"/>
</dbReference>
<gene>
    <name evidence="2" type="ORF">SAMN04490356_8165</name>
</gene>
<name>A0A1H5A456_STRMJ</name>
<keyword evidence="3" id="KW-1185">Reference proteome</keyword>
<dbReference type="AlphaFoldDB" id="A0A1H5A456"/>